<sequence>MNMTKLLFLSIIMVSTLITISSQNWMGMWMGLEINLMAFIPFISKSKNKMSSKAMMIYFLTQSIGSILMLFSIIMNFKLFIYPLYVEKLTIMMIMVSILIKLGAAPFHFWLPEMISNLNWMECMILMTWQKLAPLMILNNLIPNNEFIYLSILLSSMFGTIGGLNQTSLRKILAYSSINHGGWMMMFMSMSLMWYKYLIIYSIMVIMICLFFNMKHSFFINQINSMSYSLSEKFIYVILMLSLGGMPPFLGFLSKWMVIQCMIQSNMYMLLLMMMLMSLITLFYYLRLMSSMILSYSMINKWNNYKSPNKLFLYSIFYINILLPLFLVLSFF</sequence>
<evidence type="ECO:0000256" key="15">
    <source>
        <dbReference type="ARBA" id="ARBA00023128"/>
    </source>
</evidence>
<dbReference type="PANTHER" id="PTHR46552">
    <property type="entry name" value="NADH-UBIQUINONE OXIDOREDUCTASE CHAIN 2"/>
    <property type="match status" value="1"/>
</dbReference>
<protein>
    <recommendedName>
        <fullName evidence="5 18">NADH-ubiquinone oxidoreductase chain 2</fullName>
        <ecNumber evidence="4 18">7.1.1.2</ecNumber>
    </recommendedName>
</protein>
<keyword evidence="10 18" id="KW-1278">Translocase</keyword>
<geneLocation type="mitochondrion" evidence="21"/>
<dbReference type="InterPro" id="IPR001750">
    <property type="entry name" value="ND/Mrp_TM"/>
</dbReference>
<keyword evidence="6" id="KW-0813">Transport</keyword>
<evidence type="ECO:0000256" key="6">
    <source>
        <dbReference type="ARBA" id="ARBA00022448"/>
    </source>
</evidence>
<evidence type="ECO:0000256" key="18">
    <source>
        <dbReference type="RuleBase" id="RU003403"/>
    </source>
</evidence>
<dbReference type="Pfam" id="PF00361">
    <property type="entry name" value="Proton_antipo_M"/>
    <property type="match status" value="1"/>
</dbReference>
<feature type="domain" description="NADH:quinone oxidoreductase/Mrp antiporter transmembrane" evidence="20">
    <location>
        <begin position="22"/>
        <end position="281"/>
    </location>
</feature>
<evidence type="ECO:0000256" key="12">
    <source>
        <dbReference type="ARBA" id="ARBA00022989"/>
    </source>
</evidence>
<dbReference type="GO" id="GO:0005743">
    <property type="term" value="C:mitochondrial inner membrane"/>
    <property type="evidence" value="ECO:0007669"/>
    <property type="project" value="UniProtKB-SubCell"/>
</dbReference>
<evidence type="ECO:0000256" key="9">
    <source>
        <dbReference type="ARBA" id="ARBA00022792"/>
    </source>
</evidence>
<name>A0A6G7WDV8_9HEMI</name>
<feature type="transmembrane region" description="Helical" evidence="18">
    <location>
        <begin position="147"/>
        <end position="164"/>
    </location>
</feature>
<evidence type="ECO:0000256" key="10">
    <source>
        <dbReference type="ARBA" id="ARBA00022967"/>
    </source>
</evidence>
<evidence type="ECO:0000256" key="14">
    <source>
        <dbReference type="ARBA" id="ARBA00023075"/>
    </source>
</evidence>
<dbReference type="InterPro" id="IPR003917">
    <property type="entry name" value="NADH_UbQ_OxRdtase_chain2"/>
</dbReference>
<feature type="transmembrane region" description="Helical" evidence="18">
    <location>
        <begin position="234"/>
        <end position="254"/>
    </location>
</feature>
<evidence type="ECO:0000256" key="16">
    <source>
        <dbReference type="ARBA" id="ARBA00023136"/>
    </source>
</evidence>
<keyword evidence="11 18" id="KW-0249">Electron transport</keyword>
<dbReference type="EMBL" id="MN412594">
    <property type="protein sequence ID" value="QIK50390.1"/>
    <property type="molecule type" value="Genomic_DNA"/>
</dbReference>
<evidence type="ECO:0000259" key="20">
    <source>
        <dbReference type="Pfam" id="PF00361"/>
    </source>
</evidence>
<feature type="transmembrane region" description="Helical" evidence="18">
    <location>
        <begin position="194"/>
        <end position="214"/>
    </location>
</feature>
<comment type="catalytic activity">
    <reaction evidence="17 18">
        <text>a ubiquinone + NADH + 5 H(+)(in) = a ubiquinol + NAD(+) + 4 H(+)(out)</text>
        <dbReference type="Rhea" id="RHEA:29091"/>
        <dbReference type="Rhea" id="RHEA-COMP:9565"/>
        <dbReference type="Rhea" id="RHEA-COMP:9566"/>
        <dbReference type="ChEBI" id="CHEBI:15378"/>
        <dbReference type="ChEBI" id="CHEBI:16389"/>
        <dbReference type="ChEBI" id="CHEBI:17976"/>
        <dbReference type="ChEBI" id="CHEBI:57540"/>
        <dbReference type="ChEBI" id="CHEBI:57945"/>
        <dbReference type="EC" id="7.1.1.2"/>
    </reaction>
</comment>
<keyword evidence="7 18" id="KW-0679">Respiratory chain</keyword>
<comment type="similarity">
    <text evidence="3 18">Belongs to the complex I subunit 2 family.</text>
</comment>
<dbReference type="PANTHER" id="PTHR46552:SF1">
    <property type="entry name" value="NADH-UBIQUINONE OXIDOREDUCTASE CHAIN 2"/>
    <property type="match status" value="1"/>
</dbReference>
<keyword evidence="12 18" id="KW-1133">Transmembrane helix</keyword>
<feature type="transmembrane region" description="Helical" evidence="18">
    <location>
        <begin position="89"/>
        <end position="111"/>
    </location>
</feature>
<feature type="transmembrane region" description="Helical" evidence="18">
    <location>
        <begin position="266"/>
        <end position="286"/>
    </location>
</feature>
<evidence type="ECO:0000256" key="2">
    <source>
        <dbReference type="ARBA" id="ARBA00004448"/>
    </source>
</evidence>
<keyword evidence="16 18" id="KW-0472">Membrane</keyword>
<evidence type="ECO:0000256" key="3">
    <source>
        <dbReference type="ARBA" id="ARBA00007012"/>
    </source>
</evidence>
<feature type="chain" id="PRO_5045389855" description="NADH-ubiquinone oxidoreductase chain 2" evidence="19">
    <location>
        <begin position="23"/>
        <end position="332"/>
    </location>
</feature>
<proteinExistence type="inferred from homology"/>
<evidence type="ECO:0000256" key="5">
    <source>
        <dbReference type="ARBA" id="ARBA00021008"/>
    </source>
</evidence>
<evidence type="ECO:0000313" key="21">
    <source>
        <dbReference type="EMBL" id="QIK50390.1"/>
    </source>
</evidence>
<keyword evidence="19" id="KW-0732">Signal</keyword>
<evidence type="ECO:0000256" key="7">
    <source>
        <dbReference type="ARBA" id="ARBA00022660"/>
    </source>
</evidence>
<evidence type="ECO:0000256" key="13">
    <source>
        <dbReference type="ARBA" id="ARBA00023027"/>
    </source>
</evidence>
<keyword evidence="14 18" id="KW-0830">Ubiquinone</keyword>
<organism evidence="21">
    <name type="scientific">Chorosoma macilentum</name>
    <dbReference type="NCBI Taxonomy" id="2717298"/>
    <lineage>
        <taxon>Eukaryota</taxon>
        <taxon>Metazoa</taxon>
        <taxon>Ecdysozoa</taxon>
        <taxon>Arthropoda</taxon>
        <taxon>Hexapoda</taxon>
        <taxon>Insecta</taxon>
        <taxon>Pterygota</taxon>
        <taxon>Neoptera</taxon>
        <taxon>Paraneoptera</taxon>
        <taxon>Hemiptera</taxon>
        <taxon>Heteroptera</taxon>
        <taxon>Panheteroptera</taxon>
        <taxon>Pentatomomorpha</taxon>
        <taxon>Coreoidea</taxon>
        <taxon>Rhopalidae</taxon>
        <taxon>Chorosoma</taxon>
    </lineage>
</organism>
<dbReference type="InterPro" id="IPR050175">
    <property type="entry name" value="Complex_I_Subunit_2"/>
</dbReference>
<keyword evidence="13 18" id="KW-0520">NAD</keyword>
<dbReference type="GO" id="GO:0008137">
    <property type="term" value="F:NADH dehydrogenase (ubiquinone) activity"/>
    <property type="evidence" value="ECO:0007669"/>
    <property type="project" value="UniProtKB-EC"/>
</dbReference>
<evidence type="ECO:0000256" key="11">
    <source>
        <dbReference type="ARBA" id="ARBA00022982"/>
    </source>
</evidence>
<evidence type="ECO:0000256" key="4">
    <source>
        <dbReference type="ARBA" id="ARBA00012944"/>
    </source>
</evidence>
<evidence type="ECO:0000256" key="19">
    <source>
        <dbReference type="SAM" id="SignalP"/>
    </source>
</evidence>
<feature type="transmembrane region" description="Helical" evidence="18">
    <location>
        <begin position="56"/>
        <end position="77"/>
    </location>
</feature>
<dbReference type="EC" id="7.1.1.2" evidence="4 18"/>
<feature type="signal peptide" evidence="19">
    <location>
        <begin position="1"/>
        <end position="22"/>
    </location>
</feature>
<keyword evidence="9 18" id="KW-0999">Mitochondrion inner membrane</keyword>
<dbReference type="GO" id="GO:0006120">
    <property type="term" value="P:mitochondrial electron transport, NADH to ubiquinone"/>
    <property type="evidence" value="ECO:0007669"/>
    <property type="project" value="InterPro"/>
</dbReference>
<comment type="subcellular location">
    <subcellularLocation>
        <location evidence="2 18">Mitochondrion inner membrane</location>
        <topology evidence="2 18">Multi-pass membrane protein</topology>
    </subcellularLocation>
</comment>
<evidence type="ECO:0000256" key="17">
    <source>
        <dbReference type="ARBA" id="ARBA00049551"/>
    </source>
</evidence>
<dbReference type="AlphaFoldDB" id="A0A6G7WDV8"/>
<comment type="function">
    <text evidence="1">Core subunit of the mitochondrial membrane respiratory chain NADH dehydrogenase (Complex I) that is believed to belong to the minimal assembly required for catalysis. Complex I functions in the transfer of electrons from NADH to the respiratory chain. The immediate electron acceptor for the enzyme is believed to be ubiquinone.</text>
</comment>
<evidence type="ECO:0000256" key="8">
    <source>
        <dbReference type="ARBA" id="ARBA00022692"/>
    </source>
</evidence>
<gene>
    <name evidence="21" type="primary">ND2</name>
</gene>
<accession>A0A6G7WDV8</accession>
<dbReference type="PRINTS" id="PR01436">
    <property type="entry name" value="NADHDHGNASE2"/>
</dbReference>
<keyword evidence="8 18" id="KW-0812">Transmembrane</keyword>
<feature type="transmembrane region" description="Helical" evidence="18">
    <location>
        <begin position="311"/>
        <end position="331"/>
    </location>
</feature>
<reference evidence="21" key="1">
    <citation type="journal article" date="2019" name="Mitochondrial DNA Part B Resour">
        <title>Complete mitochondrial genome sequence and phylogenetic implications of Chorosoma macilentum (Heteroptera: Rhopalidae).</title>
        <authorList>
            <person name="Zhao W."/>
            <person name="Liu D."/>
            <person name="Gao Z."/>
            <person name="Liu J."/>
            <person name="Yi W."/>
            <person name="Zhang H."/>
        </authorList>
    </citation>
    <scope>NUCLEOTIDE SEQUENCE</scope>
</reference>
<comment type="function">
    <text evidence="18">Core subunit of the mitochondrial membrane respiratory chain NADH dehydrogenase (Complex I) which catalyzes electron transfer from NADH through the respiratory chain, using ubiquinone as an electron acceptor. Essential for the catalytic activity and assembly of complex I.</text>
</comment>
<keyword evidence="15 18" id="KW-0496">Mitochondrion</keyword>
<evidence type="ECO:0000256" key="1">
    <source>
        <dbReference type="ARBA" id="ARBA00003257"/>
    </source>
</evidence>